<evidence type="ECO:0000313" key="4">
    <source>
        <dbReference type="EnsemblMetazoa" id="G6284.2:cds"/>
    </source>
</evidence>
<keyword evidence="1" id="KW-0175">Coiled coil</keyword>
<organism evidence="4 5">
    <name type="scientific">Magallana gigas</name>
    <name type="common">Pacific oyster</name>
    <name type="synonym">Crassostrea gigas</name>
    <dbReference type="NCBI Taxonomy" id="29159"/>
    <lineage>
        <taxon>Eukaryota</taxon>
        <taxon>Metazoa</taxon>
        <taxon>Spiralia</taxon>
        <taxon>Lophotrochozoa</taxon>
        <taxon>Mollusca</taxon>
        <taxon>Bivalvia</taxon>
        <taxon>Autobranchia</taxon>
        <taxon>Pteriomorphia</taxon>
        <taxon>Ostreida</taxon>
        <taxon>Ostreoidea</taxon>
        <taxon>Ostreidae</taxon>
        <taxon>Magallana</taxon>
    </lineage>
</organism>
<evidence type="ECO:0000313" key="5">
    <source>
        <dbReference type="Proteomes" id="UP000005408"/>
    </source>
</evidence>
<feature type="transmembrane region" description="Helical" evidence="3">
    <location>
        <begin position="863"/>
        <end position="888"/>
    </location>
</feature>
<keyword evidence="3" id="KW-1133">Transmembrane helix</keyword>
<accession>A0A8W8NI46</accession>
<keyword evidence="3" id="KW-0812">Transmembrane</keyword>
<dbReference type="Proteomes" id="UP000005408">
    <property type="component" value="Unassembled WGS sequence"/>
</dbReference>
<feature type="region of interest" description="Disordered" evidence="2">
    <location>
        <begin position="504"/>
        <end position="552"/>
    </location>
</feature>
<evidence type="ECO:0000256" key="1">
    <source>
        <dbReference type="SAM" id="Coils"/>
    </source>
</evidence>
<feature type="compositionally biased region" description="Basic and acidic residues" evidence="2">
    <location>
        <begin position="19"/>
        <end position="29"/>
    </location>
</feature>
<dbReference type="EnsemblMetazoa" id="G6284.2">
    <property type="protein sequence ID" value="G6284.2:cds"/>
    <property type="gene ID" value="G6284"/>
</dbReference>
<evidence type="ECO:0000256" key="3">
    <source>
        <dbReference type="SAM" id="Phobius"/>
    </source>
</evidence>
<reference evidence="4" key="1">
    <citation type="submission" date="2022-08" db="UniProtKB">
        <authorList>
            <consortium name="EnsemblMetazoa"/>
        </authorList>
    </citation>
    <scope>IDENTIFICATION</scope>
    <source>
        <strain evidence="4">05x7-T-G4-1.051#20</strain>
    </source>
</reference>
<feature type="region of interest" description="Disordered" evidence="2">
    <location>
        <begin position="1043"/>
        <end position="1084"/>
    </location>
</feature>
<feature type="coiled-coil region" evidence="1">
    <location>
        <begin position="190"/>
        <end position="239"/>
    </location>
</feature>
<keyword evidence="5" id="KW-1185">Reference proteome</keyword>
<feature type="transmembrane region" description="Helical" evidence="3">
    <location>
        <begin position="810"/>
        <end position="830"/>
    </location>
</feature>
<feature type="transmembrane region" description="Helical" evidence="3">
    <location>
        <begin position="777"/>
        <end position="798"/>
    </location>
</feature>
<proteinExistence type="predicted"/>
<dbReference type="AlphaFoldDB" id="A0A8W8NI46"/>
<feature type="region of interest" description="Disordered" evidence="2">
    <location>
        <begin position="19"/>
        <end position="79"/>
    </location>
</feature>
<dbReference type="PANTHER" id="PTHR33862:SF3">
    <property type="entry name" value="OROFACIAL CLEFT 1 CANDIDATE GENE 1 PROTEIN"/>
    <property type="match status" value="1"/>
</dbReference>
<name>A0A8W8NI46_MAGGI</name>
<feature type="transmembrane region" description="Helical" evidence="3">
    <location>
        <begin position="716"/>
        <end position="732"/>
    </location>
</feature>
<feature type="compositionally biased region" description="Polar residues" evidence="2">
    <location>
        <begin position="50"/>
        <end position="63"/>
    </location>
</feature>
<sequence length="1084" mass="125452">MCPIRDLSQWCDREKINSIMAERPKASNKKEKKHRKQTPVVDEEDVNEAVKTQDTKTSSQTEIVKNEDETTTKTSTVETTVTTKETVEVTTLDPKDHDLTEEEEIQYVPPPQDDTLPDLYRLMDSLEEGETDLVAKRDPPALFTREEHVPKYEKISELKLAMEKEEYPAYLNEFEEGVKDDVVMLGQISLEEVQEEEKRLRDEHIQYLDQEAERKRKLQEEVLRREEEAKRRMAKVTKESRTDIAKREEILRQREKLLMDRLHRAYRRAESQLISVLERRKGEVQTFYGDLMLADGVYGGSQSRRWKVDWNKTPQPIQVKLMSLRGVRDKLPGGRYVLMVSLYNRLGGHNMRWSKLKGQTWGAATLPINHDGRYYNVEMKMDQSVFTVLPAKASLRPGMILMFELFLLRGAVVATDRVVGWGCFPICDGQFDIIEGKYKCPIMRGEMDPILDKHEKFEELMASDMDHWLCNMYFEIVKLPRHLASQKEYEVELEFSSSITGFPSRVNPGEEYRDGEEPIPGSLSSISSNPSPSQVSLNSPTETDFDGNKSDATATKVKLNERLGLDDKRPSTAATTFGSRIIHKDRKMDLDSDSEDENAEREALADLNDLKAIRKEEDFKPVEGMPGMYYKRYLNNPVEVYHNKLYSMLPHTHILQPPANRKKLTHVEELEQHSFTVQPPFAEKGRYSSGTNKKLQYVGRQFMAELGLSEWRSREFWGMLLMFIIVFFIRMYNHYIGQWMFLNAIGIPVNKFNFLPYTVELNYQSTLMATREEIGVVWLGPLTNIVVFSLLVVFCWVCQKLFGLFPDIGCKFIVAYGLFTFLDPILILIVDMSLKRYEDTSIYPQADVVKLYYHFLRLEGSGLAGIFIVAFLYVFTMFMSASILYMYFLRLHNNGRMLDVYWRLHGDEDNFFLPYDLEVSNQELNYIVKKSEKWRGEEGERRKSAVYDYIWEEEDVEESIWDESGVEHKETVKGRKEITTHVSIHTIHLDGLRELYRHFLRLPDGAIVEVFGDISIPGMDKDMKNALERGARGVENLMGSQASFHGVRGRRSAHTRSGFTADDFPPPASPAPSSSDDSLPKKKK</sequence>
<evidence type="ECO:0000256" key="2">
    <source>
        <dbReference type="SAM" id="MobiDB-lite"/>
    </source>
</evidence>
<dbReference type="PANTHER" id="PTHR33862">
    <property type="entry name" value="OROFACIAL CLEFT 1 CANDIDATE GENE 1 PROTEIN"/>
    <property type="match status" value="1"/>
</dbReference>
<dbReference type="InterPro" id="IPR031390">
    <property type="entry name" value="OFCC1"/>
</dbReference>
<feature type="transmembrane region" description="Helical" evidence="3">
    <location>
        <begin position="739"/>
        <end position="757"/>
    </location>
</feature>
<feature type="compositionally biased region" description="Low complexity" evidence="2">
    <location>
        <begin position="518"/>
        <end position="540"/>
    </location>
</feature>
<protein>
    <submittedName>
        <fullName evidence="4">Uncharacterized protein</fullName>
    </submittedName>
</protein>
<keyword evidence="3" id="KW-0472">Membrane</keyword>